<dbReference type="AlphaFoldDB" id="A0A9P0FED6"/>
<feature type="compositionally biased region" description="Basic and acidic residues" evidence="1">
    <location>
        <begin position="112"/>
        <end position="144"/>
    </location>
</feature>
<dbReference type="EMBL" id="OV121142">
    <property type="protein sequence ID" value="CAH0549731.1"/>
    <property type="molecule type" value="Genomic_DNA"/>
</dbReference>
<feature type="compositionally biased region" description="Basic residues" evidence="1">
    <location>
        <begin position="221"/>
        <end position="232"/>
    </location>
</feature>
<proteinExistence type="predicted"/>
<protein>
    <submittedName>
        <fullName evidence="2">Uncharacterized protein</fullName>
    </submittedName>
</protein>
<feature type="compositionally biased region" description="Basic and acidic residues" evidence="1">
    <location>
        <begin position="180"/>
        <end position="208"/>
    </location>
</feature>
<evidence type="ECO:0000313" key="2">
    <source>
        <dbReference type="EMBL" id="CAH0549731.1"/>
    </source>
</evidence>
<evidence type="ECO:0000313" key="3">
    <source>
        <dbReference type="Proteomes" id="UP001154078"/>
    </source>
</evidence>
<keyword evidence="3" id="KW-1185">Reference proteome</keyword>
<name>A0A9P0FED6_BRAAE</name>
<reference evidence="2" key="1">
    <citation type="submission" date="2021-12" db="EMBL/GenBank/DDBJ databases">
        <authorList>
            <person name="King R."/>
        </authorList>
    </citation>
    <scope>NUCLEOTIDE SEQUENCE</scope>
</reference>
<sequence>MEQTVIKKELEEVVDDSESNISMNYDKPSTPANHEMPSTFGIAIIQEIKEEFDDNSMLYHKSGMKEESKMLTDKEDDFDEAEQDILKFEAEDEVLDDKGGKLIKMTKPRNKLTNEEKLEAKRQAERERRRRIRDDPVKQKEQSRKNHQKYIKQKEKKIVKSISELSPREKRMQRKKWKKNSKEYRERKKQVHRYEDKIAVRSQMDRSNRHAHLTRRINANKTKRHLKKKLAA</sequence>
<feature type="region of interest" description="Disordered" evidence="1">
    <location>
        <begin position="97"/>
        <end position="232"/>
    </location>
</feature>
<organism evidence="2 3">
    <name type="scientific">Brassicogethes aeneus</name>
    <name type="common">Rape pollen beetle</name>
    <name type="synonym">Meligethes aeneus</name>
    <dbReference type="NCBI Taxonomy" id="1431903"/>
    <lineage>
        <taxon>Eukaryota</taxon>
        <taxon>Metazoa</taxon>
        <taxon>Ecdysozoa</taxon>
        <taxon>Arthropoda</taxon>
        <taxon>Hexapoda</taxon>
        <taxon>Insecta</taxon>
        <taxon>Pterygota</taxon>
        <taxon>Neoptera</taxon>
        <taxon>Endopterygota</taxon>
        <taxon>Coleoptera</taxon>
        <taxon>Polyphaga</taxon>
        <taxon>Cucujiformia</taxon>
        <taxon>Nitidulidae</taxon>
        <taxon>Meligethinae</taxon>
        <taxon>Brassicogethes</taxon>
    </lineage>
</organism>
<dbReference type="Proteomes" id="UP001154078">
    <property type="component" value="Chromosome 11"/>
</dbReference>
<gene>
    <name evidence="2" type="ORF">MELIAE_LOCUS2782</name>
</gene>
<evidence type="ECO:0000256" key="1">
    <source>
        <dbReference type="SAM" id="MobiDB-lite"/>
    </source>
</evidence>
<accession>A0A9P0FED6</accession>
<feature type="region of interest" description="Disordered" evidence="1">
    <location>
        <begin position="17"/>
        <end position="36"/>
    </location>
</feature>